<protein>
    <recommendedName>
        <fullName evidence="4">DUF4352 domain-containing protein</fullName>
    </recommendedName>
</protein>
<sequence>MTMPAPARRRARRLTLFAVAALAVGAVVVARRRRSRVRGTPAPVTGPVRPAASGPERHLRRMAVGGALAVVLSILVVVLTRPGTDGGGRVAAPRLVSTPSPGPDGTYRIVTVPGPAARDQTVALTGVDGTRLHLAVKDITDPLTGYQQLGEQRHVMVTVHLHNTGRGQVGSRLDADAWVMDEHGVTHRANGMLSLSAGDAPSGSADPVVNPAWRLDPDWQVDRPIVFTVPAQARLTRLHITVPQGSAEWNL</sequence>
<name>A0A7W7CNF9_9ACTN</name>
<evidence type="ECO:0000313" key="3">
    <source>
        <dbReference type="Proteomes" id="UP000542742"/>
    </source>
</evidence>
<dbReference type="EMBL" id="JACHMF010000001">
    <property type="protein sequence ID" value="MBB4691782.1"/>
    <property type="molecule type" value="Genomic_DNA"/>
</dbReference>
<evidence type="ECO:0008006" key="4">
    <source>
        <dbReference type="Google" id="ProtNLM"/>
    </source>
</evidence>
<proteinExistence type="predicted"/>
<dbReference type="Proteomes" id="UP000542742">
    <property type="component" value="Unassembled WGS sequence"/>
</dbReference>
<evidence type="ECO:0000256" key="1">
    <source>
        <dbReference type="SAM" id="MobiDB-lite"/>
    </source>
</evidence>
<comment type="caution">
    <text evidence="2">The sequence shown here is derived from an EMBL/GenBank/DDBJ whole genome shotgun (WGS) entry which is preliminary data.</text>
</comment>
<organism evidence="2 3">
    <name type="scientific">Paractinoplanes abujensis</name>
    <dbReference type="NCBI Taxonomy" id="882441"/>
    <lineage>
        <taxon>Bacteria</taxon>
        <taxon>Bacillati</taxon>
        <taxon>Actinomycetota</taxon>
        <taxon>Actinomycetes</taxon>
        <taxon>Micromonosporales</taxon>
        <taxon>Micromonosporaceae</taxon>
        <taxon>Paractinoplanes</taxon>
    </lineage>
</organism>
<accession>A0A7W7CNF9</accession>
<reference evidence="2 3" key="1">
    <citation type="submission" date="2020-08" db="EMBL/GenBank/DDBJ databases">
        <title>Sequencing the genomes of 1000 actinobacteria strains.</title>
        <authorList>
            <person name="Klenk H.-P."/>
        </authorList>
    </citation>
    <scope>NUCLEOTIDE SEQUENCE [LARGE SCALE GENOMIC DNA]</scope>
    <source>
        <strain evidence="2 3">DSM 45518</strain>
    </source>
</reference>
<dbReference type="AlphaFoldDB" id="A0A7W7CNF9"/>
<feature type="region of interest" description="Disordered" evidence="1">
    <location>
        <begin position="34"/>
        <end position="54"/>
    </location>
</feature>
<keyword evidence="3" id="KW-1185">Reference proteome</keyword>
<evidence type="ECO:0000313" key="2">
    <source>
        <dbReference type="EMBL" id="MBB4691782.1"/>
    </source>
</evidence>
<gene>
    <name evidence="2" type="ORF">BKA14_001930</name>
</gene>